<evidence type="ECO:0000256" key="9">
    <source>
        <dbReference type="SAM" id="Phobius"/>
    </source>
</evidence>
<accession>A0A3N1NVC1</accession>
<dbReference type="Gene3D" id="3.40.50.300">
    <property type="entry name" value="P-loop containing nucleotide triphosphate hydrolases"/>
    <property type="match status" value="1"/>
</dbReference>
<name>A0A3N1NVC1_9GAMM</name>
<protein>
    <submittedName>
        <fullName evidence="13">Colicin V processing peptidase</fullName>
    </submittedName>
</protein>
<dbReference type="GO" id="GO:0140359">
    <property type="term" value="F:ABC-type transporter activity"/>
    <property type="evidence" value="ECO:0007669"/>
    <property type="project" value="InterPro"/>
</dbReference>
<dbReference type="SUPFAM" id="SSF90123">
    <property type="entry name" value="ABC transporter transmembrane region"/>
    <property type="match status" value="1"/>
</dbReference>
<dbReference type="Pfam" id="PF00664">
    <property type="entry name" value="ABC_membrane"/>
    <property type="match status" value="1"/>
</dbReference>
<feature type="transmembrane region" description="Helical" evidence="9">
    <location>
        <begin position="205"/>
        <end position="225"/>
    </location>
</feature>
<organism evidence="13 14">
    <name type="scientific">Gallaecimonas pentaromativorans</name>
    <dbReference type="NCBI Taxonomy" id="584787"/>
    <lineage>
        <taxon>Bacteria</taxon>
        <taxon>Pseudomonadati</taxon>
        <taxon>Pseudomonadota</taxon>
        <taxon>Gammaproteobacteria</taxon>
        <taxon>Enterobacterales</taxon>
        <taxon>Gallaecimonadaceae</taxon>
        <taxon>Gallaecimonas</taxon>
    </lineage>
</organism>
<comment type="caution">
    <text evidence="13">The sequence shown here is derived from an EMBL/GenBank/DDBJ whole genome shotgun (WGS) entry which is preliminary data.</text>
</comment>
<evidence type="ECO:0000256" key="2">
    <source>
        <dbReference type="ARBA" id="ARBA00022448"/>
    </source>
</evidence>
<dbReference type="SMART" id="SM00382">
    <property type="entry name" value="AAA"/>
    <property type="match status" value="1"/>
</dbReference>
<evidence type="ECO:0000256" key="4">
    <source>
        <dbReference type="ARBA" id="ARBA00022692"/>
    </source>
</evidence>
<feature type="transmembrane region" description="Helical" evidence="9">
    <location>
        <begin position="172"/>
        <end position="193"/>
    </location>
</feature>
<feature type="domain" description="Peptidase C39" evidence="12">
    <location>
        <begin position="18"/>
        <end position="137"/>
    </location>
</feature>
<dbReference type="InterPro" id="IPR039421">
    <property type="entry name" value="Type_1_exporter"/>
</dbReference>
<dbReference type="InterPro" id="IPR003439">
    <property type="entry name" value="ABC_transporter-like_ATP-bd"/>
</dbReference>
<dbReference type="AlphaFoldDB" id="A0A3N1NVC1"/>
<dbReference type="Proteomes" id="UP000268033">
    <property type="component" value="Unassembled WGS sequence"/>
</dbReference>
<dbReference type="Gene3D" id="1.20.1560.10">
    <property type="entry name" value="ABC transporter type 1, transmembrane domain"/>
    <property type="match status" value="1"/>
</dbReference>
<comment type="subcellular location">
    <subcellularLocation>
        <location evidence="1">Cell membrane</location>
        <topology evidence="1">Multi-pass membrane protein</topology>
    </subcellularLocation>
</comment>
<reference evidence="13 14" key="1">
    <citation type="submission" date="2018-11" db="EMBL/GenBank/DDBJ databases">
        <title>Genomic Encyclopedia of Type Strains, Phase IV (KMG-IV): sequencing the most valuable type-strain genomes for metagenomic binning, comparative biology and taxonomic classification.</title>
        <authorList>
            <person name="Goeker M."/>
        </authorList>
    </citation>
    <scope>NUCLEOTIDE SEQUENCE [LARGE SCALE GENOMIC DNA]</scope>
    <source>
        <strain evidence="13 14">DSM 21945</strain>
    </source>
</reference>
<gene>
    <name evidence="13" type="ORF">EDC28_11288</name>
</gene>
<evidence type="ECO:0000259" key="11">
    <source>
        <dbReference type="PROSITE" id="PS50929"/>
    </source>
</evidence>
<dbReference type="PROSITE" id="PS00211">
    <property type="entry name" value="ABC_TRANSPORTER_1"/>
    <property type="match status" value="1"/>
</dbReference>
<feature type="transmembrane region" description="Helical" evidence="9">
    <location>
        <begin position="307"/>
        <end position="325"/>
    </location>
</feature>
<dbReference type="InterPro" id="IPR036640">
    <property type="entry name" value="ABC1_TM_sf"/>
</dbReference>
<evidence type="ECO:0000256" key="3">
    <source>
        <dbReference type="ARBA" id="ARBA00022475"/>
    </source>
</evidence>
<dbReference type="InterPro" id="IPR017871">
    <property type="entry name" value="ABC_transporter-like_CS"/>
</dbReference>
<feature type="domain" description="ABC transporter" evidence="10">
    <location>
        <begin position="484"/>
        <end position="717"/>
    </location>
</feature>
<evidence type="ECO:0000256" key="8">
    <source>
        <dbReference type="ARBA" id="ARBA00023136"/>
    </source>
</evidence>
<keyword evidence="5" id="KW-0547">Nucleotide-binding</keyword>
<dbReference type="PROSITE" id="PS50893">
    <property type="entry name" value="ABC_TRANSPORTER_2"/>
    <property type="match status" value="1"/>
</dbReference>
<dbReference type="GO" id="GO:0034040">
    <property type="term" value="F:ATPase-coupled lipid transmembrane transporter activity"/>
    <property type="evidence" value="ECO:0007669"/>
    <property type="project" value="TreeGrafter"/>
</dbReference>
<keyword evidence="7 9" id="KW-1133">Transmembrane helix</keyword>
<dbReference type="GO" id="GO:0006508">
    <property type="term" value="P:proteolysis"/>
    <property type="evidence" value="ECO:0007669"/>
    <property type="project" value="InterPro"/>
</dbReference>
<dbReference type="InterPro" id="IPR027417">
    <property type="entry name" value="P-loop_NTPase"/>
</dbReference>
<dbReference type="GO" id="GO:0016887">
    <property type="term" value="F:ATP hydrolysis activity"/>
    <property type="evidence" value="ECO:0007669"/>
    <property type="project" value="InterPro"/>
</dbReference>
<keyword evidence="6" id="KW-0067">ATP-binding</keyword>
<dbReference type="InterPro" id="IPR005074">
    <property type="entry name" value="Peptidase_C39"/>
</dbReference>
<dbReference type="EMBL" id="RJUL01000012">
    <property type="protein sequence ID" value="ROQ19168.1"/>
    <property type="molecule type" value="Genomic_DNA"/>
</dbReference>
<keyword evidence="2" id="KW-0813">Transport</keyword>
<evidence type="ECO:0000259" key="10">
    <source>
        <dbReference type="PROSITE" id="PS50893"/>
    </source>
</evidence>
<dbReference type="CDD" id="cd18567">
    <property type="entry name" value="ABC_6TM_CvaB_RaxB_like"/>
    <property type="match status" value="1"/>
</dbReference>
<evidence type="ECO:0000256" key="1">
    <source>
        <dbReference type="ARBA" id="ARBA00004651"/>
    </source>
</evidence>
<dbReference type="PROSITE" id="PS50990">
    <property type="entry name" value="PEPTIDASE_C39"/>
    <property type="match status" value="1"/>
</dbReference>
<evidence type="ECO:0000256" key="5">
    <source>
        <dbReference type="ARBA" id="ARBA00022741"/>
    </source>
</evidence>
<dbReference type="PROSITE" id="PS50929">
    <property type="entry name" value="ABC_TM1F"/>
    <property type="match status" value="1"/>
</dbReference>
<dbReference type="InterPro" id="IPR003593">
    <property type="entry name" value="AAA+_ATPase"/>
</dbReference>
<dbReference type="GO" id="GO:0005886">
    <property type="term" value="C:plasma membrane"/>
    <property type="evidence" value="ECO:0007669"/>
    <property type="project" value="UniProtKB-SubCell"/>
</dbReference>
<dbReference type="SUPFAM" id="SSF52540">
    <property type="entry name" value="P-loop containing nucleoside triphosphate hydrolases"/>
    <property type="match status" value="1"/>
</dbReference>
<keyword evidence="3" id="KW-1003">Cell membrane</keyword>
<feature type="transmembrane region" description="Helical" evidence="9">
    <location>
        <begin position="405"/>
        <end position="430"/>
    </location>
</feature>
<dbReference type="Pfam" id="PF03412">
    <property type="entry name" value="Peptidase_C39"/>
    <property type="match status" value="1"/>
</dbReference>
<dbReference type="Gene3D" id="3.90.70.10">
    <property type="entry name" value="Cysteine proteinases"/>
    <property type="match status" value="1"/>
</dbReference>
<evidence type="ECO:0000313" key="13">
    <source>
        <dbReference type="EMBL" id="ROQ19168.1"/>
    </source>
</evidence>
<keyword evidence="14" id="KW-1185">Reference proteome</keyword>
<dbReference type="RefSeq" id="WP_123422584.1">
    <property type="nucleotide sequence ID" value="NZ_RJUL01000012.1"/>
</dbReference>
<keyword evidence="4 9" id="KW-0812">Transmembrane</keyword>
<dbReference type="FunFam" id="3.40.50.300:FF:000299">
    <property type="entry name" value="ABC transporter ATP-binding protein/permease"/>
    <property type="match status" value="1"/>
</dbReference>
<proteinExistence type="predicted"/>
<dbReference type="GO" id="GO:0008233">
    <property type="term" value="F:peptidase activity"/>
    <property type="evidence" value="ECO:0007669"/>
    <property type="project" value="InterPro"/>
</dbReference>
<feature type="domain" description="ABC transmembrane type-1" evidence="11">
    <location>
        <begin position="174"/>
        <end position="435"/>
    </location>
</feature>
<dbReference type="PANTHER" id="PTHR24221:SF606">
    <property type="entry name" value="COLICIN V SECRETION-PROCESSING ATP-BINDING PROTEIN"/>
    <property type="match status" value="1"/>
</dbReference>
<dbReference type="STRING" id="584787.GCA_001247655_00771"/>
<evidence type="ECO:0000256" key="6">
    <source>
        <dbReference type="ARBA" id="ARBA00022840"/>
    </source>
</evidence>
<evidence type="ECO:0000259" key="12">
    <source>
        <dbReference type="PROSITE" id="PS50990"/>
    </source>
</evidence>
<keyword evidence="8 9" id="KW-0472">Membrane</keyword>
<dbReference type="GO" id="GO:0005524">
    <property type="term" value="F:ATP binding"/>
    <property type="evidence" value="ECO:0007669"/>
    <property type="project" value="UniProtKB-KW"/>
</dbReference>
<sequence length="721" mass="79162">MKLFSWLKPRSRLPMVYQTESSTCGLACLAMVMQFHGKAVSITAIQEAHPVSLKGITLKQVVSIANRYGLISRPVKIDVDNLAKLALPAILHWDFNHFVVLKSIKGGKFLIHDPALGVRCLSREEFSRHFTGIALEIRAGGEFSVAPQGGRLGFRWLLGNTKGVRSLLAQTLWLTLFLEVLALGSPLFIKLAVDHGVQQGDLAFIKWLSIGFVLLVLSQFLLSIMRDYVGVYLGTRFNQQFVRGVFVHLLSLPLSYFEKRNVGALIEKYHSTDQLRSLLTSNFVSVVLDGAIAVGVCAAIFFISPVLGAITLGSFSLYFLLRWYCSKETGLRLREKIKAKEIETGIVIDTLRSMSPIKIFAKEDDRLGIWQNKYQALMASEVKLANFINLQNGLRILVLGVDTALCIYFGGGLVIGGAMGIGTLFAFFIFKGQFAVKANSLITSLLDIKYVSVYLDRLSDIVLAKPEGSDLGKGLEPEQPAGALAFDNVAFSYAVADQPVLANASFTVQPGEFVAIVGPSGTGKTTLIKLALGLYSPDAGQITLDGVPVAEHDSGWYRRQFGVVMQDDRLLSASVVDNISFEDPWADFEQVQVAARQANIHDEIMSMPMKYNTPIGDLGSTLSGGQKQRILLARALYHNPKILFTDEGTANLDSENERAVLDEISRLNLTRLCIAHRPETLLRADRVLLLQDGLVKEISKSDAMGLHLSDAEPVALRQAKG</sequence>
<dbReference type="InterPro" id="IPR011527">
    <property type="entry name" value="ABC1_TM_dom"/>
</dbReference>
<evidence type="ECO:0000256" key="7">
    <source>
        <dbReference type="ARBA" id="ARBA00022989"/>
    </source>
</evidence>
<dbReference type="PANTHER" id="PTHR24221">
    <property type="entry name" value="ATP-BINDING CASSETTE SUB-FAMILY B"/>
    <property type="match status" value="1"/>
</dbReference>
<evidence type="ECO:0000313" key="14">
    <source>
        <dbReference type="Proteomes" id="UP000268033"/>
    </source>
</evidence>
<dbReference type="Pfam" id="PF00005">
    <property type="entry name" value="ABC_tran"/>
    <property type="match status" value="1"/>
</dbReference>